<protein>
    <submittedName>
        <fullName evidence="1">SAM-dependent methyltransferase</fullName>
    </submittedName>
</protein>
<dbReference type="PATRIC" id="fig|874156.12.peg.2279"/>
<gene>
    <name evidence="1" type="ORF">AAV99_11110</name>
</gene>
<dbReference type="GO" id="GO:0008168">
    <property type="term" value="F:methyltransferase activity"/>
    <property type="evidence" value="ECO:0007669"/>
    <property type="project" value="UniProtKB-KW"/>
</dbReference>
<dbReference type="AlphaFoldDB" id="A0A0H0XKS0"/>
<dbReference type="GO" id="GO:0032259">
    <property type="term" value="P:methylation"/>
    <property type="evidence" value="ECO:0007669"/>
    <property type="project" value="UniProtKB-KW"/>
</dbReference>
<sequence>MKRFAPATERNRDAIAAVLADELPALGKVLEVASGSGEHAVHFAGRFPALEWQPSDPDPEAVASIAAWRAEAGLANLRKPFMLDAAAANWPVMGADALLCVNMVHISPPAASEGLFAGAGRILPVGAPLLLYGPYLEEGVETAASNLTFDASLKARDPRWGLRDTAWVDKLATTNFFDRVRRVAMPANNIMLIYRHK</sequence>
<keyword evidence="1" id="KW-0808">Transferase</keyword>
<reference evidence="1 2" key="1">
    <citation type="submission" date="2015-04" db="EMBL/GenBank/DDBJ databases">
        <title>The draft genome sequence of Erythrobacter marinus HWDM-33.</title>
        <authorList>
            <person name="Zhuang L."/>
            <person name="Liu Y."/>
            <person name="Shao Z."/>
        </authorList>
    </citation>
    <scope>NUCLEOTIDE SEQUENCE [LARGE SCALE GENOMIC DNA]</scope>
    <source>
        <strain evidence="1 2">HWDM-33</strain>
    </source>
</reference>
<dbReference type="Gene3D" id="3.40.50.150">
    <property type="entry name" value="Vaccinia Virus protein VP39"/>
    <property type="match status" value="1"/>
</dbReference>
<dbReference type="RefSeq" id="WP_047094112.1">
    <property type="nucleotide sequence ID" value="NZ_LBHU01000003.1"/>
</dbReference>
<comment type="caution">
    <text evidence="1">The sequence shown here is derived from an EMBL/GenBank/DDBJ whole genome shotgun (WGS) entry which is preliminary data.</text>
</comment>
<dbReference type="PANTHER" id="PTHR20974">
    <property type="entry name" value="UPF0585 PROTEIN CG18661"/>
    <property type="match status" value="1"/>
</dbReference>
<organism evidence="1 2">
    <name type="scientific">Aurantiacibacter marinus</name>
    <dbReference type="NCBI Taxonomy" id="874156"/>
    <lineage>
        <taxon>Bacteria</taxon>
        <taxon>Pseudomonadati</taxon>
        <taxon>Pseudomonadota</taxon>
        <taxon>Alphaproteobacteria</taxon>
        <taxon>Sphingomonadales</taxon>
        <taxon>Erythrobacteraceae</taxon>
        <taxon>Aurantiacibacter</taxon>
    </lineage>
</organism>
<dbReference type="InterPro" id="IPR010342">
    <property type="entry name" value="DUF938"/>
</dbReference>
<keyword evidence="1" id="KW-0489">Methyltransferase</keyword>
<evidence type="ECO:0000313" key="1">
    <source>
        <dbReference type="EMBL" id="KLI63218.1"/>
    </source>
</evidence>
<name>A0A0H0XKS0_9SPHN</name>
<dbReference type="STRING" id="874156.GCA_001021555_02213"/>
<dbReference type="OrthoDB" id="5525831at2"/>
<accession>A0A0H0XKS0</accession>
<keyword evidence="2" id="KW-1185">Reference proteome</keyword>
<dbReference type="EMBL" id="LBHU01000003">
    <property type="protein sequence ID" value="KLI63218.1"/>
    <property type="molecule type" value="Genomic_DNA"/>
</dbReference>
<evidence type="ECO:0000313" key="2">
    <source>
        <dbReference type="Proteomes" id="UP000053455"/>
    </source>
</evidence>
<dbReference type="SUPFAM" id="SSF53335">
    <property type="entry name" value="S-adenosyl-L-methionine-dependent methyltransferases"/>
    <property type="match status" value="1"/>
</dbReference>
<dbReference type="InterPro" id="IPR029063">
    <property type="entry name" value="SAM-dependent_MTases_sf"/>
</dbReference>
<dbReference type="Proteomes" id="UP000053455">
    <property type="component" value="Unassembled WGS sequence"/>
</dbReference>
<proteinExistence type="predicted"/>
<dbReference type="PANTHER" id="PTHR20974:SF0">
    <property type="entry name" value="UPF0585 PROTEIN CG18661"/>
    <property type="match status" value="1"/>
</dbReference>
<dbReference type="Pfam" id="PF06080">
    <property type="entry name" value="DUF938"/>
    <property type="match status" value="1"/>
</dbReference>